<keyword evidence="6" id="KW-1185">Reference proteome</keyword>
<feature type="transmembrane region" description="Helical" evidence="3">
    <location>
        <begin position="37"/>
        <end position="56"/>
    </location>
</feature>
<dbReference type="InterPro" id="IPR050882">
    <property type="entry name" value="Prepilin_peptidase/N-MTase"/>
</dbReference>
<evidence type="ECO:0000313" key="5">
    <source>
        <dbReference type="EMBL" id="MFC4692613.1"/>
    </source>
</evidence>
<feature type="transmembrane region" description="Helical" evidence="3">
    <location>
        <begin position="62"/>
        <end position="82"/>
    </location>
</feature>
<dbReference type="Proteomes" id="UP001596025">
    <property type="component" value="Unassembled WGS sequence"/>
</dbReference>
<feature type="transmembrane region" description="Helical" evidence="3">
    <location>
        <begin position="94"/>
        <end position="120"/>
    </location>
</feature>
<proteinExistence type="inferred from homology"/>
<accession>A0ABV9LEP8</accession>
<feature type="domain" description="Prepilin type IV endopeptidase peptidase" evidence="4">
    <location>
        <begin position="18"/>
        <end position="121"/>
    </location>
</feature>
<dbReference type="Gene3D" id="1.20.120.1220">
    <property type="match status" value="1"/>
</dbReference>
<dbReference type="PRINTS" id="PR00864">
    <property type="entry name" value="PREPILNPTASE"/>
</dbReference>
<evidence type="ECO:0000256" key="1">
    <source>
        <dbReference type="ARBA" id="ARBA00005801"/>
    </source>
</evidence>
<dbReference type="PANTHER" id="PTHR30487">
    <property type="entry name" value="TYPE 4 PREPILIN-LIKE PROTEINS LEADER PEPTIDE-PROCESSING ENZYME"/>
    <property type="match status" value="1"/>
</dbReference>
<name>A0ABV9LEP8_9ACTN</name>
<dbReference type="PANTHER" id="PTHR30487:SF0">
    <property type="entry name" value="PREPILIN LEADER PEPTIDASE_N-METHYLTRANSFERASE-RELATED"/>
    <property type="match status" value="1"/>
</dbReference>
<dbReference type="EMBL" id="JBHSGR010000003">
    <property type="protein sequence ID" value="MFC4692613.1"/>
    <property type="molecule type" value="Genomic_DNA"/>
</dbReference>
<keyword evidence="3" id="KW-0472">Membrane</keyword>
<comment type="similarity">
    <text evidence="1 2">Belongs to the peptidase A24 family.</text>
</comment>
<gene>
    <name evidence="5" type="ORF">ACFO3M_04355</name>
</gene>
<dbReference type="InterPro" id="IPR000045">
    <property type="entry name" value="Prepilin_IV_endopep_pep"/>
</dbReference>
<protein>
    <submittedName>
        <fullName evidence="5">Prepilin peptidase</fullName>
        <ecNumber evidence="5">3.4.23.43</ecNumber>
    </submittedName>
</protein>
<dbReference type="InterPro" id="IPR014032">
    <property type="entry name" value="Peptidase_A24A_bac"/>
</dbReference>
<dbReference type="Pfam" id="PF01478">
    <property type="entry name" value="Peptidase_A24"/>
    <property type="match status" value="1"/>
</dbReference>
<organism evidence="5 6">
    <name type="scientific">Geodermatophilus arenarius</name>
    <dbReference type="NCBI Taxonomy" id="1137990"/>
    <lineage>
        <taxon>Bacteria</taxon>
        <taxon>Bacillati</taxon>
        <taxon>Actinomycetota</taxon>
        <taxon>Actinomycetes</taxon>
        <taxon>Geodermatophilales</taxon>
        <taxon>Geodermatophilaceae</taxon>
        <taxon>Geodermatophilus</taxon>
    </lineage>
</organism>
<feature type="transmembrane region" description="Helical" evidence="3">
    <location>
        <begin position="12"/>
        <end position="30"/>
    </location>
</feature>
<evidence type="ECO:0000313" key="6">
    <source>
        <dbReference type="Proteomes" id="UP001596025"/>
    </source>
</evidence>
<comment type="caution">
    <text evidence="5">The sequence shown here is derived from an EMBL/GenBank/DDBJ whole genome shotgun (WGS) entry which is preliminary data.</text>
</comment>
<feature type="transmembrane region" description="Helical" evidence="3">
    <location>
        <begin position="140"/>
        <end position="160"/>
    </location>
</feature>
<evidence type="ECO:0000256" key="3">
    <source>
        <dbReference type="SAM" id="Phobius"/>
    </source>
</evidence>
<dbReference type="EC" id="3.4.23.43" evidence="5"/>
<dbReference type="GO" id="GO:0004190">
    <property type="term" value="F:aspartic-type endopeptidase activity"/>
    <property type="evidence" value="ECO:0007669"/>
    <property type="project" value="UniProtKB-EC"/>
</dbReference>
<reference evidence="6" key="1">
    <citation type="journal article" date="2019" name="Int. J. Syst. Evol. Microbiol.">
        <title>The Global Catalogue of Microorganisms (GCM) 10K type strain sequencing project: providing services to taxonomists for standard genome sequencing and annotation.</title>
        <authorList>
            <consortium name="The Broad Institute Genomics Platform"/>
            <consortium name="The Broad Institute Genome Sequencing Center for Infectious Disease"/>
            <person name="Wu L."/>
            <person name="Ma J."/>
        </authorList>
    </citation>
    <scope>NUCLEOTIDE SEQUENCE [LARGE SCALE GENOMIC DNA]</scope>
    <source>
        <strain evidence="6">CCUG 62763</strain>
    </source>
</reference>
<dbReference type="RefSeq" id="WP_387986815.1">
    <property type="nucleotide sequence ID" value="NZ_JBHSGR010000003.1"/>
</dbReference>
<sequence length="161" mass="15613">MLLTRARPATAAYAWAAGAAVVLAQVDLAVHRLPDRVTLPAAAVCAAALLADAALLGTWPALLRALLAAAAAGGIALLAALAGPSGLGLGDVKLLALLGLLLGWAGWGVLLAGVFLGLLAGAAASLVLVATGRAGWDTPVAFGPPLLLGAVLALVVEGPLA</sequence>
<evidence type="ECO:0000256" key="2">
    <source>
        <dbReference type="RuleBase" id="RU003793"/>
    </source>
</evidence>
<keyword evidence="5" id="KW-0378">Hydrolase</keyword>
<keyword evidence="3" id="KW-0812">Transmembrane</keyword>
<evidence type="ECO:0000259" key="4">
    <source>
        <dbReference type="Pfam" id="PF01478"/>
    </source>
</evidence>
<keyword evidence="3" id="KW-1133">Transmembrane helix</keyword>